<evidence type="ECO:0000256" key="7">
    <source>
        <dbReference type="ARBA" id="ARBA00023136"/>
    </source>
</evidence>
<feature type="domain" description="Ig-like" evidence="13">
    <location>
        <begin position="485"/>
        <end position="575"/>
    </location>
</feature>
<organism evidence="14 15">
    <name type="scientific">Equus caballus</name>
    <name type="common">Horse</name>
    <dbReference type="NCBI Taxonomy" id="9796"/>
    <lineage>
        <taxon>Eukaryota</taxon>
        <taxon>Metazoa</taxon>
        <taxon>Chordata</taxon>
        <taxon>Craniata</taxon>
        <taxon>Vertebrata</taxon>
        <taxon>Euteleostomi</taxon>
        <taxon>Mammalia</taxon>
        <taxon>Eutheria</taxon>
        <taxon>Laurasiatheria</taxon>
        <taxon>Perissodactyla</taxon>
        <taxon>Equidae</taxon>
        <taxon>Equus</taxon>
    </lineage>
</organism>
<feature type="transmembrane region" description="Helical" evidence="12">
    <location>
        <begin position="605"/>
        <end position="630"/>
    </location>
</feature>
<evidence type="ECO:0000256" key="10">
    <source>
        <dbReference type="ARBA" id="ARBA00023319"/>
    </source>
</evidence>
<keyword evidence="3 12" id="KW-0812">Transmembrane</keyword>
<dbReference type="VGNC" id="VGNC:19683">
    <property type="gene designation" value="LINGO4"/>
</dbReference>
<keyword evidence="5" id="KW-0677">Repeat</keyword>
<evidence type="ECO:0000256" key="6">
    <source>
        <dbReference type="ARBA" id="ARBA00022989"/>
    </source>
</evidence>
<dbReference type="OMA" id="CAHRRLE"/>
<dbReference type="SMART" id="SM00409">
    <property type="entry name" value="IG"/>
    <property type="match status" value="1"/>
</dbReference>
<evidence type="ECO:0000256" key="11">
    <source>
        <dbReference type="SAM" id="MobiDB-lite"/>
    </source>
</evidence>
<dbReference type="SMART" id="SM00013">
    <property type="entry name" value="LRRNT"/>
    <property type="match status" value="1"/>
</dbReference>
<sequence>MLSGSFLYLGLGSSGRSSNSSSGGQPGSRAVGSEAHWGGVGAKVQLKWDGPPALDRCSAQLDATLQLLRIEEGMAAATAPKQAWPPWSLLLFLLLLPGGSSGGCPAVCDCTSQPRAVLCAYRQLEAVPGGLPLDTELLDLSGNRLWGLQQGMFSRLGLLRELDLSYNQLSTLEPGAFRGLQSLLTLRLQGNRLRIMGPGVFSGLSALMLLDLRLNQIVLFLDGAFGELGSLQQLEVGDNHLVFVAPGAFAGLAKLSTLTLERCNLSTVPGLALAHLPALVALRLRELDIGRLPAGALRGLRKLKELEIHHWPSLEALEPGSLLGLNLSSLAITRCNLSSVPFQALHHLSFLRVLDLSQNPISSIPARRLSPLVRLQELRLSGACLTSIAAHAFQGLTAFHLLDVADNALQTLEETAFPSPDKLVTLRLSGNPLTCDCRLLWLLRLRRRLDFGTSPPACAGPQHVQGKSLREFSDILPPGHFTCQPAMIRKSGPRWVVAEEGGHAVFSCSGDGDPAPTVSWMRPQGAWLGRAGRVRVLEDGTLEIRSVQLRDRGAYVCVVSNVAGNDSLRTWLEVIQIEPPNGSFSDPNITMPGIPGPFFLDSRGIAMVLAVGFLPFLTSVTLCFGLIALWSKGKGRVKHHTTFDFVAPRPSGDKNSGGNRVTAKLF</sequence>
<dbReference type="PROSITE" id="PS51450">
    <property type="entry name" value="LRR"/>
    <property type="match status" value="2"/>
</dbReference>
<dbReference type="RefSeq" id="XP_023496915.1">
    <property type="nucleotide sequence ID" value="XM_023641147.2"/>
</dbReference>
<dbReference type="SMART" id="SM00408">
    <property type="entry name" value="IGc2"/>
    <property type="match status" value="1"/>
</dbReference>
<dbReference type="GO" id="GO:0005886">
    <property type="term" value="C:plasma membrane"/>
    <property type="evidence" value="ECO:0000318"/>
    <property type="project" value="GO_Central"/>
</dbReference>
<dbReference type="PROSITE" id="PS50835">
    <property type="entry name" value="IG_LIKE"/>
    <property type="match status" value="1"/>
</dbReference>
<dbReference type="PANTHER" id="PTHR45842:SF12">
    <property type="entry name" value="KEKKON 5, ISOFORM A"/>
    <property type="match status" value="1"/>
</dbReference>
<evidence type="ECO:0000256" key="12">
    <source>
        <dbReference type="SAM" id="Phobius"/>
    </source>
</evidence>
<dbReference type="InterPro" id="IPR003591">
    <property type="entry name" value="Leu-rich_rpt_typical-subtyp"/>
</dbReference>
<dbReference type="SMR" id="F6SYY3"/>
<reference evidence="14 15" key="1">
    <citation type="journal article" date="2009" name="Science">
        <title>Genome sequence, comparative analysis, and population genetics of the domestic horse.</title>
        <authorList>
            <consortium name="Broad Institute Genome Sequencing Platform"/>
            <consortium name="Broad Institute Whole Genome Assembly Team"/>
            <person name="Wade C.M."/>
            <person name="Giulotto E."/>
            <person name="Sigurdsson S."/>
            <person name="Zoli M."/>
            <person name="Gnerre S."/>
            <person name="Imsland F."/>
            <person name="Lear T.L."/>
            <person name="Adelson D.L."/>
            <person name="Bailey E."/>
            <person name="Bellone R.R."/>
            <person name="Bloecker H."/>
            <person name="Distl O."/>
            <person name="Edgar R.C."/>
            <person name="Garber M."/>
            <person name="Leeb T."/>
            <person name="Mauceli E."/>
            <person name="MacLeod J.N."/>
            <person name="Penedo M.C.T."/>
            <person name="Raison J.M."/>
            <person name="Sharpe T."/>
            <person name="Vogel J."/>
            <person name="Andersson L."/>
            <person name="Antczak D.F."/>
            <person name="Biagi T."/>
            <person name="Binns M.M."/>
            <person name="Chowdhary B.P."/>
            <person name="Coleman S.J."/>
            <person name="Della Valle G."/>
            <person name="Fryc S."/>
            <person name="Guerin G."/>
            <person name="Hasegawa T."/>
            <person name="Hill E.W."/>
            <person name="Jurka J."/>
            <person name="Kiialainen A."/>
            <person name="Lindgren G."/>
            <person name="Liu J."/>
            <person name="Magnani E."/>
            <person name="Mickelson J.R."/>
            <person name="Murray J."/>
            <person name="Nergadze S.G."/>
            <person name="Onofrio R."/>
            <person name="Pedroni S."/>
            <person name="Piras M.F."/>
            <person name="Raudsepp T."/>
            <person name="Rocchi M."/>
            <person name="Roeed K.H."/>
            <person name="Ryder O.A."/>
            <person name="Searle S."/>
            <person name="Skow L."/>
            <person name="Swinburne J.E."/>
            <person name="Syvaenen A.C."/>
            <person name="Tozaki T."/>
            <person name="Valberg S.J."/>
            <person name="Vaudin M."/>
            <person name="White J.R."/>
            <person name="Zody M.C."/>
            <person name="Lander E.S."/>
            <person name="Lindblad-Toh K."/>
        </authorList>
    </citation>
    <scope>NUCLEOTIDE SEQUENCE [LARGE SCALE GENOMIC DNA]</scope>
    <source>
        <strain evidence="14 15">Thoroughbred</strain>
    </source>
</reference>
<evidence type="ECO:0000256" key="5">
    <source>
        <dbReference type="ARBA" id="ARBA00022737"/>
    </source>
</evidence>
<feature type="region of interest" description="Disordered" evidence="11">
    <location>
        <begin position="14"/>
        <end position="34"/>
    </location>
</feature>
<dbReference type="STRING" id="9796.ENSECAP00000010210"/>
<dbReference type="Ensembl" id="ENSECAT00000012915.3">
    <property type="protein sequence ID" value="ENSECAP00000010210.2"/>
    <property type="gene ID" value="ENSECAG00000012494.3"/>
</dbReference>
<dbReference type="CTD" id="339398"/>
<dbReference type="PRINTS" id="PR00019">
    <property type="entry name" value="LEURICHRPT"/>
</dbReference>
<dbReference type="Pfam" id="PF07679">
    <property type="entry name" value="I-set"/>
    <property type="match status" value="1"/>
</dbReference>
<dbReference type="Bgee" id="ENSECAG00000012494">
    <property type="expression patterns" value="Expressed in spinal cord and 6 other cell types or tissues"/>
</dbReference>
<dbReference type="SMART" id="SM00082">
    <property type="entry name" value="LRRCT"/>
    <property type="match status" value="1"/>
</dbReference>
<evidence type="ECO:0000313" key="14">
    <source>
        <dbReference type="Ensembl" id="ENSECAP00000010210.2"/>
    </source>
</evidence>
<evidence type="ECO:0000313" key="15">
    <source>
        <dbReference type="Proteomes" id="UP000002281"/>
    </source>
</evidence>
<dbReference type="FunFam" id="3.80.10.10:FF:000014">
    <property type="entry name" value="Leucine-rich repeat and immunoglobulin-like domain-containing nogo receptor-interacting protein 1"/>
    <property type="match status" value="1"/>
</dbReference>
<keyword evidence="4" id="KW-0732">Signal</keyword>
<gene>
    <name evidence="14 16" type="primary">LINGO4</name>
</gene>
<dbReference type="InterPro" id="IPR003598">
    <property type="entry name" value="Ig_sub2"/>
</dbReference>
<evidence type="ECO:0000256" key="1">
    <source>
        <dbReference type="ARBA" id="ARBA00004479"/>
    </source>
</evidence>
<dbReference type="InParanoid" id="F6SYY3"/>
<keyword evidence="6 12" id="KW-1133">Transmembrane helix</keyword>
<dbReference type="Gene3D" id="2.60.40.10">
    <property type="entry name" value="Immunoglobulins"/>
    <property type="match status" value="1"/>
</dbReference>
<dbReference type="InterPro" id="IPR032675">
    <property type="entry name" value="LRR_dom_sf"/>
</dbReference>
<evidence type="ECO:0000256" key="4">
    <source>
        <dbReference type="ARBA" id="ARBA00022729"/>
    </source>
</evidence>
<keyword evidence="7 12" id="KW-0472">Membrane</keyword>
<dbReference type="SUPFAM" id="SSF52058">
    <property type="entry name" value="L domain-like"/>
    <property type="match status" value="1"/>
</dbReference>
<dbReference type="GeneTree" id="ENSGT00940000162157"/>
<evidence type="ECO:0000256" key="9">
    <source>
        <dbReference type="ARBA" id="ARBA00023180"/>
    </source>
</evidence>
<keyword evidence="8" id="KW-1015">Disulfide bond</keyword>
<dbReference type="GO" id="GO:0051965">
    <property type="term" value="P:positive regulation of synapse assembly"/>
    <property type="evidence" value="ECO:0007669"/>
    <property type="project" value="Ensembl"/>
</dbReference>
<evidence type="ECO:0000256" key="3">
    <source>
        <dbReference type="ARBA" id="ARBA00022692"/>
    </source>
</evidence>
<dbReference type="InterPro" id="IPR036179">
    <property type="entry name" value="Ig-like_dom_sf"/>
</dbReference>
<dbReference type="InterPro" id="IPR001611">
    <property type="entry name" value="Leu-rich_rpt"/>
</dbReference>
<dbReference type="SMART" id="SM00369">
    <property type="entry name" value="LRR_TYP"/>
    <property type="match status" value="10"/>
</dbReference>
<dbReference type="KEGG" id="ecb:100060105"/>
<evidence type="ECO:0000313" key="16">
    <source>
        <dbReference type="VGNC" id="VGNC:19683"/>
    </source>
</evidence>
<feature type="compositionally biased region" description="Low complexity" evidence="11">
    <location>
        <begin position="14"/>
        <end position="23"/>
    </location>
</feature>
<keyword evidence="15" id="KW-1185">Reference proteome</keyword>
<comment type="subcellular location">
    <subcellularLocation>
        <location evidence="1">Membrane</location>
        <topology evidence="1">Single-pass type I membrane protein</topology>
    </subcellularLocation>
</comment>
<dbReference type="InterPro" id="IPR050467">
    <property type="entry name" value="LRFN"/>
</dbReference>
<dbReference type="Gene3D" id="3.80.10.10">
    <property type="entry name" value="Ribonuclease Inhibitor"/>
    <property type="match status" value="1"/>
</dbReference>
<dbReference type="InterPro" id="IPR003599">
    <property type="entry name" value="Ig_sub"/>
</dbReference>
<keyword evidence="10" id="KW-0393">Immunoglobulin domain</keyword>
<dbReference type="OrthoDB" id="1055097at2759"/>
<accession>F6SYY3</accession>
<reference evidence="14" key="2">
    <citation type="submission" date="2025-08" db="UniProtKB">
        <authorList>
            <consortium name="Ensembl"/>
        </authorList>
    </citation>
    <scope>IDENTIFICATION</scope>
    <source>
        <strain evidence="14">Thoroughbred</strain>
    </source>
</reference>
<proteinExistence type="predicted"/>
<dbReference type="InterPro" id="IPR013783">
    <property type="entry name" value="Ig-like_fold"/>
</dbReference>
<name>F6SYY3_HORSE</name>
<dbReference type="HOGENOM" id="CLU_000288_18_24_1"/>
<dbReference type="Proteomes" id="UP000002281">
    <property type="component" value="Chromosome 5"/>
</dbReference>
<dbReference type="GO" id="GO:0038023">
    <property type="term" value="F:signaling receptor activity"/>
    <property type="evidence" value="ECO:0000318"/>
    <property type="project" value="GO_Central"/>
</dbReference>
<keyword evidence="9" id="KW-0325">Glycoprotein</keyword>
<evidence type="ECO:0000256" key="8">
    <source>
        <dbReference type="ARBA" id="ARBA00023157"/>
    </source>
</evidence>
<dbReference type="InterPro" id="IPR000372">
    <property type="entry name" value="LRRNT"/>
</dbReference>
<dbReference type="GeneID" id="100060105"/>
<evidence type="ECO:0000259" key="13">
    <source>
        <dbReference type="PROSITE" id="PS50835"/>
    </source>
</evidence>
<dbReference type="InterPro" id="IPR000483">
    <property type="entry name" value="Cys-rich_flank_reg_C"/>
</dbReference>
<dbReference type="AlphaFoldDB" id="F6SYY3"/>
<reference evidence="14" key="3">
    <citation type="submission" date="2025-09" db="UniProtKB">
        <authorList>
            <consortium name="Ensembl"/>
        </authorList>
    </citation>
    <scope>IDENTIFICATION</scope>
    <source>
        <strain evidence="14">Thoroughbred</strain>
    </source>
</reference>
<dbReference type="PaxDb" id="9796-ENSECAP00000010210"/>
<protein>
    <submittedName>
        <fullName evidence="14">Leucine rich repeat and Ig domain containing 4</fullName>
    </submittedName>
</protein>
<dbReference type="FunFam" id="2.60.40.10:FF:000076">
    <property type="entry name" value="Leucine-rich repeat and Ig domain-containing 4"/>
    <property type="match status" value="1"/>
</dbReference>
<keyword evidence="2" id="KW-0433">Leucine-rich repeat</keyword>
<dbReference type="SUPFAM" id="SSF48726">
    <property type="entry name" value="Immunoglobulin"/>
    <property type="match status" value="1"/>
</dbReference>
<dbReference type="Pfam" id="PF13855">
    <property type="entry name" value="LRR_8"/>
    <property type="match status" value="4"/>
</dbReference>
<evidence type="ECO:0000256" key="2">
    <source>
        <dbReference type="ARBA" id="ARBA00022614"/>
    </source>
</evidence>
<dbReference type="InterPro" id="IPR007110">
    <property type="entry name" value="Ig-like_dom"/>
</dbReference>
<dbReference type="InterPro" id="IPR013098">
    <property type="entry name" value="Ig_I-set"/>
</dbReference>
<dbReference type="PANTHER" id="PTHR45842">
    <property type="entry name" value="SYNAPTIC ADHESION-LIKE MOLECULE SALM"/>
    <property type="match status" value="1"/>
</dbReference>